<evidence type="ECO:0000313" key="2">
    <source>
        <dbReference type="Proteomes" id="UP000010796"/>
    </source>
</evidence>
<dbReference type="PATRIC" id="fig|926556.3.peg.2053"/>
<dbReference type="EMBL" id="CP003346">
    <property type="protein sequence ID" value="AGA78187.1"/>
    <property type="molecule type" value="Genomic_DNA"/>
</dbReference>
<evidence type="ECO:0000313" key="1">
    <source>
        <dbReference type="EMBL" id="AGA78187.1"/>
    </source>
</evidence>
<proteinExistence type="predicted"/>
<reference evidence="2" key="1">
    <citation type="submission" date="2012-02" db="EMBL/GenBank/DDBJ databases">
        <title>The complete genome of Echinicola vietnamensis DSM 17526.</title>
        <authorList>
            <person name="Lucas S."/>
            <person name="Copeland A."/>
            <person name="Lapidus A."/>
            <person name="Glavina del Rio T."/>
            <person name="Dalin E."/>
            <person name="Tice H."/>
            <person name="Bruce D."/>
            <person name="Goodwin L."/>
            <person name="Pitluck S."/>
            <person name="Peters L."/>
            <person name="Ovchinnikova G."/>
            <person name="Teshima H."/>
            <person name="Kyrpides N."/>
            <person name="Mavromatis K."/>
            <person name="Ivanova N."/>
            <person name="Brettin T."/>
            <person name="Detter J.C."/>
            <person name="Han C."/>
            <person name="Larimer F."/>
            <person name="Land M."/>
            <person name="Hauser L."/>
            <person name="Markowitz V."/>
            <person name="Cheng J.-F."/>
            <person name="Hugenholtz P."/>
            <person name="Woyke T."/>
            <person name="Wu D."/>
            <person name="Brambilla E."/>
            <person name="Klenk H.-P."/>
            <person name="Eisen J.A."/>
        </authorList>
    </citation>
    <scope>NUCLEOTIDE SEQUENCE [LARGE SCALE GENOMIC DNA]</scope>
    <source>
        <strain evidence="2">DSM 17526 / LMG 23754 / KMM 6221</strain>
    </source>
</reference>
<dbReference type="AlphaFoldDB" id="L0FY14"/>
<name>L0FY14_ECHVK</name>
<dbReference type="OrthoDB" id="1490801at2"/>
<dbReference type="KEGG" id="evi:Echvi_1933"/>
<organism evidence="1 2">
    <name type="scientific">Echinicola vietnamensis (strain DSM 17526 / LMG 23754 / KMM 6221)</name>
    <dbReference type="NCBI Taxonomy" id="926556"/>
    <lineage>
        <taxon>Bacteria</taxon>
        <taxon>Pseudomonadati</taxon>
        <taxon>Bacteroidota</taxon>
        <taxon>Cytophagia</taxon>
        <taxon>Cytophagales</taxon>
        <taxon>Cyclobacteriaceae</taxon>
        <taxon>Echinicola</taxon>
    </lineage>
</organism>
<dbReference type="STRING" id="926556.Echvi_1933"/>
<dbReference type="HOGENOM" id="CLU_936063_0_0_10"/>
<accession>L0FY14</accession>
<sequence length="297" mass="34269">MKRLYLFFCLLPFTVMGQQEDKTDPIEWLQKANIGLRKTYSGSSKEEQKPASVFFNRDTKNNVNFLTVDMGLKISEWDVFKNASFNDKTSLLFYPKVEYHKNTSEEDEKDALSAGVNMEFFPVPYKTPVTEGWNLAPWFQGSVDYKRDKVNDLNTMNYQLYFSLFSARPFLPGGNARANNGSLIFRYFVYSGYERYADTKGSLGESSYWSNRLFMELWPIPALSKEYLQLTFEYNYRLSLQDDLYQLGSVDWMSMGINVYPTGKSNLGIGLEYSQGNDPTNSFTDTGRLLIGLNIKI</sequence>
<dbReference type="RefSeq" id="WP_015265748.1">
    <property type="nucleotide sequence ID" value="NC_019904.1"/>
</dbReference>
<dbReference type="Proteomes" id="UP000010796">
    <property type="component" value="Chromosome"/>
</dbReference>
<keyword evidence="2" id="KW-1185">Reference proteome</keyword>
<protein>
    <recommendedName>
        <fullName evidence="3">DUF3078 domain-containing protein</fullName>
    </recommendedName>
</protein>
<gene>
    <name evidence="1" type="ordered locus">Echvi_1933</name>
</gene>
<evidence type="ECO:0008006" key="3">
    <source>
        <dbReference type="Google" id="ProtNLM"/>
    </source>
</evidence>